<reference evidence="1" key="1">
    <citation type="submission" date="2021-04" db="EMBL/GenBank/DDBJ databases">
        <authorList>
            <person name="Zhang D.-C."/>
        </authorList>
    </citation>
    <scope>NUCLEOTIDE SEQUENCE</scope>
    <source>
        <strain evidence="1">CGMCC 1.15697</strain>
    </source>
</reference>
<dbReference type="SUPFAM" id="SSF53187">
    <property type="entry name" value="Zn-dependent exopeptidases"/>
    <property type="match status" value="1"/>
</dbReference>
<dbReference type="InterPro" id="IPR010247">
    <property type="entry name" value="HutG_amidohyd"/>
</dbReference>
<organism evidence="1 2">
    <name type="scientific">Marivibrio halodurans</name>
    <dbReference type="NCBI Taxonomy" id="2039722"/>
    <lineage>
        <taxon>Bacteria</taxon>
        <taxon>Pseudomonadati</taxon>
        <taxon>Pseudomonadota</taxon>
        <taxon>Alphaproteobacteria</taxon>
        <taxon>Rhodospirillales</taxon>
        <taxon>Rhodospirillaceae</taxon>
        <taxon>Marivibrio</taxon>
    </lineage>
</organism>
<dbReference type="RefSeq" id="WP_210682341.1">
    <property type="nucleotide sequence ID" value="NZ_JAGMWN010000005.1"/>
</dbReference>
<keyword evidence="1" id="KW-0378">Hydrolase</keyword>
<dbReference type="AlphaFoldDB" id="A0A8J7RZV4"/>
<dbReference type="EC" id="3.5.1.68" evidence="1"/>
<name>A0A8J7RZV4_9PROT</name>
<evidence type="ECO:0000313" key="2">
    <source>
        <dbReference type="Proteomes" id="UP000672602"/>
    </source>
</evidence>
<gene>
    <name evidence="1" type="primary">hutG</name>
    <name evidence="1" type="ORF">KAJ83_12145</name>
</gene>
<dbReference type="Gene3D" id="3.40.630.40">
    <property type="entry name" value="Zn-dependent exopeptidases"/>
    <property type="match status" value="1"/>
</dbReference>
<proteinExistence type="predicted"/>
<keyword evidence="2" id="KW-1185">Reference proteome</keyword>
<comment type="caution">
    <text evidence="1">The sequence shown here is derived from an EMBL/GenBank/DDBJ whole genome shotgun (WGS) entry which is preliminary data.</text>
</comment>
<dbReference type="EMBL" id="JAGMWN010000005">
    <property type="protein sequence ID" value="MBP5857762.1"/>
    <property type="molecule type" value="Genomic_DNA"/>
</dbReference>
<dbReference type="InterPro" id="IPR007709">
    <property type="entry name" value="N-FG_amidohydro"/>
</dbReference>
<dbReference type="GO" id="GO:0050129">
    <property type="term" value="F:N-formylglutamate deformylase activity"/>
    <property type="evidence" value="ECO:0007669"/>
    <property type="project" value="UniProtKB-EC"/>
</dbReference>
<sequence length="264" mass="29456">MKIFRLSEGTSPVLISIPHVGTRLPGEIVERMTPEARMLADTDWHVDRLYDFAADMGCAVLAADYSRYVIDLNRPPDDANLYPGQDTTGLLPIDTFAGDPLYVDDAIPDHAETIQRLDAFWHPYHDTLAEALSRIRERHGHAVLWEAHSIRGDVPRFFEGRLPDLNIGTANGSACAPSLAQAVEDAAARHGAAFSRVTDGRFKGGYSTRHYGRPDAGWHAIQLEIAQRAYMDEDPPFTYRPERAELLRAVLTPMLRAAIDWRPG</sequence>
<dbReference type="NCBIfam" id="TIGR02017">
    <property type="entry name" value="hutG_amidohyd"/>
    <property type="match status" value="1"/>
</dbReference>
<dbReference type="Proteomes" id="UP000672602">
    <property type="component" value="Unassembled WGS sequence"/>
</dbReference>
<evidence type="ECO:0000313" key="1">
    <source>
        <dbReference type="EMBL" id="MBP5857762.1"/>
    </source>
</evidence>
<accession>A0A8J7RZV4</accession>
<dbReference type="Pfam" id="PF05013">
    <property type="entry name" value="FGase"/>
    <property type="match status" value="1"/>
</dbReference>
<protein>
    <submittedName>
        <fullName evidence="1">N-formylglutamate deformylase</fullName>
        <ecNumber evidence="1">3.5.1.68</ecNumber>
    </submittedName>
</protein>